<keyword evidence="2" id="KW-1185">Reference proteome</keyword>
<accession>A0A926JUU2</accession>
<evidence type="ECO:0000313" key="2">
    <source>
        <dbReference type="Proteomes" id="UP000653730"/>
    </source>
</evidence>
<dbReference type="AlphaFoldDB" id="A0A926JUU2"/>
<evidence type="ECO:0000313" key="1">
    <source>
        <dbReference type="EMBL" id="MBC9797968.1"/>
    </source>
</evidence>
<comment type="caution">
    <text evidence="1">The sequence shown here is derived from an EMBL/GenBank/DDBJ whole genome shotgun (WGS) entry which is preliminary data.</text>
</comment>
<sequence>MKTKFIIYLTILQISLGFVGCSNDDEPNEIEAPASNNEAILYKFDNQTFTHKLNLQLSVSDKAEDSLNLLDRLTLVYFNSTLEESEIWYFASGEGSDNKYRINWSLGQNEADVNTYDFEIVTLKIGSDEPYETSVSYRQIKVISVEFSAIRKLTPQDLNIRDYHEVVKYFGLKDN</sequence>
<organism evidence="1 2">
    <name type="scientific">Sinomicrobium weinanense</name>
    <dbReference type="NCBI Taxonomy" id="2842200"/>
    <lineage>
        <taxon>Bacteria</taxon>
        <taxon>Pseudomonadati</taxon>
        <taxon>Bacteroidota</taxon>
        <taxon>Flavobacteriia</taxon>
        <taxon>Flavobacteriales</taxon>
        <taxon>Flavobacteriaceae</taxon>
        <taxon>Sinomicrobium</taxon>
    </lineage>
</organism>
<proteinExistence type="predicted"/>
<dbReference type="PROSITE" id="PS51257">
    <property type="entry name" value="PROKAR_LIPOPROTEIN"/>
    <property type="match status" value="1"/>
</dbReference>
<dbReference type="RefSeq" id="WP_187967093.1">
    <property type="nucleotide sequence ID" value="NZ_JACVDC010000081.1"/>
</dbReference>
<dbReference type="Proteomes" id="UP000653730">
    <property type="component" value="Unassembled WGS sequence"/>
</dbReference>
<gene>
    <name evidence="1" type="ORF">IBL28_18495</name>
</gene>
<protein>
    <submittedName>
        <fullName evidence="1">Uncharacterized protein</fullName>
    </submittedName>
</protein>
<dbReference type="EMBL" id="JACVDC010000081">
    <property type="protein sequence ID" value="MBC9797968.1"/>
    <property type="molecule type" value="Genomic_DNA"/>
</dbReference>
<reference evidence="1 2" key="1">
    <citation type="submission" date="2020-09" db="EMBL/GenBank/DDBJ databases">
        <title>Sinomicrobium weinanense sp. nov., a halophilic bacteria isolated from saline-alkali soil.</title>
        <authorList>
            <person name="Wu P."/>
            <person name="Ren H."/>
            <person name="Mei Y."/>
            <person name="Liang Y."/>
            <person name="Chen Z."/>
        </authorList>
    </citation>
    <scope>NUCLEOTIDE SEQUENCE [LARGE SCALE GENOMIC DNA]</scope>
    <source>
        <strain evidence="1 2">FJxs</strain>
    </source>
</reference>
<name>A0A926JUU2_9FLAO</name>